<keyword evidence="3 9" id="KW-0813">Transport</keyword>
<comment type="function">
    <text evidence="9">Mediates the uptake of pyruvate into mitochondria.</text>
</comment>
<gene>
    <name evidence="10" type="ORF">GWI33_018109</name>
</gene>
<dbReference type="PANTHER" id="PTHR14154">
    <property type="entry name" value="UPF0041 BRAIN PROTEIN 44-RELATED"/>
    <property type="match status" value="1"/>
</dbReference>
<evidence type="ECO:0000256" key="7">
    <source>
        <dbReference type="ARBA" id="ARBA00023128"/>
    </source>
</evidence>
<keyword evidence="5 9" id="KW-0999">Mitochondrion inner membrane</keyword>
<feature type="transmembrane region" description="Helical" evidence="9">
    <location>
        <begin position="58"/>
        <end position="74"/>
    </location>
</feature>
<protein>
    <recommendedName>
        <fullName evidence="9">Mitochondrial pyruvate carrier</fullName>
    </recommendedName>
</protein>
<proteinExistence type="inferred from homology"/>
<comment type="caution">
    <text evidence="10">The sequence shown here is derived from an EMBL/GenBank/DDBJ whole genome shotgun (WGS) entry which is preliminary data.</text>
</comment>
<evidence type="ECO:0000256" key="5">
    <source>
        <dbReference type="ARBA" id="ARBA00022792"/>
    </source>
</evidence>
<dbReference type="EMBL" id="JAACXV010014301">
    <property type="protein sequence ID" value="KAF7268759.1"/>
    <property type="molecule type" value="Genomic_DNA"/>
</dbReference>
<evidence type="ECO:0000256" key="9">
    <source>
        <dbReference type="RuleBase" id="RU363100"/>
    </source>
</evidence>
<comment type="subcellular location">
    <subcellularLocation>
        <location evidence="1 9">Mitochondrion inner membrane</location>
        <topology evidence="1 9">Multi-pass membrane protein</topology>
    </subcellularLocation>
</comment>
<dbReference type="GO" id="GO:0005743">
    <property type="term" value="C:mitochondrial inner membrane"/>
    <property type="evidence" value="ECO:0007669"/>
    <property type="project" value="UniProtKB-SubCell"/>
</dbReference>
<comment type="similarity">
    <text evidence="2 9">Belongs to the mitochondrial pyruvate carrier (MPC) (TC 2.A.105) family.</text>
</comment>
<evidence type="ECO:0000256" key="1">
    <source>
        <dbReference type="ARBA" id="ARBA00004448"/>
    </source>
</evidence>
<name>A0A834HWX7_RHYFE</name>
<keyword evidence="6 9" id="KW-1133">Transmembrane helix</keyword>
<evidence type="ECO:0000256" key="4">
    <source>
        <dbReference type="ARBA" id="ARBA00022692"/>
    </source>
</evidence>
<evidence type="ECO:0000256" key="3">
    <source>
        <dbReference type="ARBA" id="ARBA00022448"/>
    </source>
</evidence>
<dbReference type="Proteomes" id="UP000625711">
    <property type="component" value="Unassembled WGS sequence"/>
</dbReference>
<reference evidence="10" key="1">
    <citation type="submission" date="2020-08" db="EMBL/GenBank/DDBJ databases">
        <title>Genome sequencing and assembly of the red palm weevil Rhynchophorus ferrugineus.</title>
        <authorList>
            <person name="Dias G.B."/>
            <person name="Bergman C.M."/>
            <person name="Manee M."/>
        </authorList>
    </citation>
    <scope>NUCLEOTIDE SEQUENCE</scope>
    <source>
        <strain evidence="10">AA-2017</strain>
        <tissue evidence="10">Whole larva</tissue>
    </source>
</reference>
<dbReference type="InterPro" id="IPR005336">
    <property type="entry name" value="MPC"/>
</dbReference>
<evidence type="ECO:0000313" key="11">
    <source>
        <dbReference type="Proteomes" id="UP000625711"/>
    </source>
</evidence>
<dbReference type="Pfam" id="PF03650">
    <property type="entry name" value="MPC"/>
    <property type="match status" value="1"/>
</dbReference>
<sequence length="175" mass="20553">MSSKVGGLGKKLAEQLKSKEFRNYLMSTHFWGPVANWGIPLAAIADFNKDPKFISGKMTFALCLYSAMFMRFAWKVQPRNLLLFACHFTNEGAQLVQLTRFVNYNYVSEKKEEDLWSLNYCEFPKSFLNYSAKLHSDSDIIIWRIVIWWFTVSTAFNNFLIRVYNIERSENMQIK</sequence>
<accession>A0A834HWX7</accession>
<dbReference type="OrthoDB" id="1697690at2759"/>
<keyword evidence="11" id="KW-1185">Reference proteome</keyword>
<keyword evidence="8 9" id="KW-0472">Membrane</keyword>
<evidence type="ECO:0000256" key="6">
    <source>
        <dbReference type="ARBA" id="ARBA00022989"/>
    </source>
</evidence>
<keyword evidence="4 9" id="KW-0812">Transmembrane</keyword>
<evidence type="ECO:0000256" key="2">
    <source>
        <dbReference type="ARBA" id="ARBA00006416"/>
    </source>
</evidence>
<dbReference type="AlphaFoldDB" id="A0A834HWX7"/>
<keyword evidence="7 9" id="KW-0496">Mitochondrion</keyword>
<dbReference type="GO" id="GO:0006850">
    <property type="term" value="P:pyruvate import into mitochondria"/>
    <property type="evidence" value="ECO:0007669"/>
    <property type="project" value="InterPro"/>
</dbReference>
<organism evidence="10 11">
    <name type="scientific">Rhynchophorus ferrugineus</name>
    <name type="common">Red palm weevil</name>
    <name type="synonym">Curculio ferrugineus</name>
    <dbReference type="NCBI Taxonomy" id="354439"/>
    <lineage>
        <taxon>Eukaryota</taxon>
        <taxon>Metazoa</taxon>
        <taxon>Ecdysozoa</taxon>
        <taxon>Arthropoda</taxon>
        <taxon>Hexapoda</taxon>
        <taxon>Insecta</taxon>
        <taxon>Pterygota</taxon>
        <taxon>Neoptera</taxon>
        <taxon>Endopterygota</taxon>
        <taxon>Coleoptera</taxon>
        <taxon>Polyphaga</taxon>
        <taxon>Cucujiformia</taxon>
        <taxon>Curculionidae</taxon>
        <taxon>Dryophthorinae</taxon>
        <taxon>Rhynchophorus</taxon>
    </lineage>
</organism>
<evidence type="ECO:0000313" key="10">
    <source>
        <dbReference type="EMBL" id="KAF7268759.1"/>
    </source>
</evidence>
<feature type="transmembrane region" description="Helical" evidence="9">
    <location>
        <begin position="141"/>
        <end position="161"/>
    </location>
</feature>
<evidence type="ECO:0000256" key="8">
    <source>
        <dbReference type="ARBA" id="ARBA00023136"/>
    </source>
</evidence>